<accession>A0AAW0BRN9</accession>
<proteinExistence type="predicted"/>
<evidence type="ECO:0000256" key="1">
    <source>
        <dbReference type="SAM" id="SignalP"/>
    </source>
</evidence>
<evidence type="ECO:0000313" key="2">
    <source>
        <dbReference type="EMBL" id="KAK7029640.1"/>
    </source>
</evidence>
<dbReference type="AlphaFoldDB" id="A0AAW0BRN9"/>
<name>A0AAW0BRN9_9AGAR</name>
<dbReference type="InterPro" id="IPR045469">
    <property type="entry name" value="Nis1"/>
</dbReference>
<dbReference type="EMBL" id="JAYKXP010000080">
    <property type="protein sequence ID" value="KAK7029640.1"/>
    <property type="molecule type" value="Genomic_DNA"/>
</dbReference>
<feature type="chain" id="PRO_5043497188" evidence="1">
    <location>
        <begin position="21"/>
        <end position="149"/>
    </location>
</feature>
<feature type="signal peptide" evidence="1">
    <location>
        <begin position="1"/>
        <end position="20"/>
    </location>
</feature>
<protein>
    <submittedName>
        <fullName evidence="2">Uncharacterized protein</fullName>
    </submittedName>
</protein>
<keyword evidence="1" id="KW-0732">Signal</keyword>
<dbReference type="Pfam" id="PF19271">
    <property type="entry name" value="Nis1"/>
    <property type="match status" value="1"/>
</dbReference>
<sequence>MKYLLNSLLTAIALATAASAQRTSIGDPSMNTQVIAGTNLDVRIDLQPTTSNVDQVGIAIGLQSCQPEQCFPPDQVLGTLLYKGAYDPQYSSEASSLPPHQNFSVYIPEDFPRGNAILGLVHLGLVGAGYLSVFDTYNITVDVVDNYYY</sequence>
<keyword evidence="3" id="KW-1185">Reference proteome</keyword>
<evidence type="ECO:0000313" key="3">
    <source>
        <dbReference type="Proteomes" id="UP001383192"/>
    </source>
</evidence>
<reference evidence="2 3" key="1">
    <citation type="submission" date="2024-01" db="EMBL/GenBank/DDBJ databases">
        <title>A draft genome for a cacao thread blight-causing isolate of Paramarasmius palmivorus.</title>
        <authorList>
            <person name="Baruah I.K."/>
            <person name="Bukari Y."/>
            <person name="Amoako-Attah I."/>
            <person name="Meinhardt L.W."/>
            <person name="Bailey B.A."/>
            <person name="Cohen S.P."/>
        </authorList>
    </citation>
    <scope>NUCLEOTIDE SEQUENCE [LARGE SCALE GENOMIC DNA]</scope>
    <source>
        <strain evidence="2 3">GH-12</strain>
    </source>
</reference>
<comment type="caution">
    <text evidence="2">The sequence shown here is derived from an EMBL/GenBank/DDBJ whole genome shotgun (WGS) entry which is preliminary data.</text>
</comment>
<gene>
    <name evidence="2" type="ORF">VNI00_014338</name>
</gene>
<dbReference type="Proteomes" id="UP001383192">
    <property type="component" value="Unassembled WGS sequence"/>
</dbReference>
<organism evidence="2 3">
    <name type="scientific">Paramarasmius palmivorus</name>
    <dbReference type="NCBI Taxonomy" id="297713"/>
    <lineage>
        <taxon>Eukaryota</taxon>
        <taxon>Fungi</taxon>
        <taxon>Dikarya</taxon>
        <taxon>Basidiomycota</taxon>
        <taxon>Agaricomycotina</taxon>
        <taxon>Agaricomycetes</taxon>
        <taxon>Agaricomycetidae</taxon>
        <taxon>Agaricales</taxon>
        <taxon>Marasmiineae</taxon>
        <taxon>Marasmiaceae</taxon>
        <taxon>Paramarasmius</taxon>
    </lineage>
</organism>